<proteinExistence type="predicted"/>
<protein>
    <submittedName>
        <fullName evidence="2">Uncharacterized protein</fullName>
    </submittedName>
</protein>
<dbReference type="Proteomes" id="UP000765509">
    <property type="component" value="Unassembled WGS sequence"/>
</dbReference>
<feature type="region of interest" description="Disordered" evidence="1">
    <location>
        <begin position="75"/>
        <end position="177"/>
    </location>
</feature>
<comment type="caution">
    <text evidence="2">The sequence shown here is derived from an EMBL/GenBank/DDBJ whole genome shotgun (WGS) entry which is preliminary data.</text>
</comment>
<evidence type="ECO:0000313" key="2">
    <source>
        <dbReference type="EMBL" id="MBW0483752.1"/>
    </source>
</evidence>
<reference evidence="2" key="1">
    <citation type="submission" date="2021-03" db="EMBL/GenBank/DDBJ databases">
        <title>Draft genome sequence of rust myrtle Austropuccinia psidii MF-1, a brazilian biotype.</title>
        <authorList>
            <person name="Quecine M.C."/>
            <person name="Pachon D.M.R."/>
            <person name="Bonatelli M.L."/>
            <person name="Correr F.H."/>
            <person name="Franceschini L.M."/>
            <person name="Leite T.F."/>
            <person name="Margarido G.R.A."/>
            <person name="Almeida C.A."/>
            <person name="Ferrarezi J.A."/>
            <person name="Labate C.A."/>
        </authorList>
    </citation>
    <scope>NUCLEOTIDE SEQUENCE</scope>
    <source>
        <strain evidence="2">MF-1</strain>
    </source>
</reference>
<evidence type="ECO:0000256" key="1">
    <source>
        <dbReference type="SAM" id="MobiDB-lite"/>
    </source>
</evidence>
<name>A0A9Q3CJK4_9BASI</name>
<organism evidence="2 3">
    <name type="scientific">Austropuccinia psidii MF-1</name>
    <dbReference type="NCBI Taxonomy" id="1389203"/>
    <lineage>
        <taxon>Eukaryota</taxon>
        <taxon>Fungi</taxon>
        <taxon>Dikarya</taxon>
        <taxon>Basidiomycota</taxon>
        <taxon>Pucciniomycotina</taxon>
        <taxon>Pucciniomycetes</taxon>
        <taxon>Pucciniales</taxon>
        <taxon>Sphaerophragmiaceae</taxon>
        <taxon>Austropuccinia</taxon>
    </lineage>
</organism>
<feature type="compositionally biased region" description="Polar residues" evidence="1">
    <location>
        <begin position="129"/>
        <end position="149"/>
    </location>
</feature>
<gene>
    <name evidence="2" type="ORF">O181_023467</name>
</gene>
<keyword evidence="3" id="KW-1185">Reference proteome</keyword>
<feature type="compositionally biased region" description="Low complexity" evidence="1">
    <location>
        <begin position="88"/>
        <end position="100"/>
    </location>
</feature>
<dbReference type="AlphaFoldDB" id="A0A9Q3CJK4"/>
<accession>A0A9Q3CJK4</accession>
<sequence>MVKASSQPRSEHQLPLREVENHNALPLYKALEFQGTSQRIEKACSEPEDLKQDTLDTVVDGNTLREIIPTLTLIQQKPQTRGLKGYGSSSSSPPTTQRSTPMEHGQQEVQPRITVGRTWSKFAEDMSQRDTLQGSYYNHQRLESQQAVQTPGGEGNQHNGKSSQYPSYSRIAEQDRA</sequence>
<evidence type="ECO:0000313" key="3">
    <source>
        <dbReference type="Proteomes" id="UP000765509"/>
    </source>
</evidence>
<feature type="compositionally biased region" description="Polar residues" evidence="1">
    <location>
        <begin position="156"/>
        <end position="167"/>
    </location>
</feature>
<dbReference type="EMBL" id="AVOT02007367">
    <property type="protein sequence ID" value="MBW0483752.1"/>
    <property type="molecule type" value="Genomic_DNA"/>
</dbReference>